<keyword evidence="2" id="KW-1185">Reference proteome</keyword>
<sequence length="186" mass="20932">MRGICHDVSGRDRVDHLKNAVIWLSCYKRGKGGDISDKALSAYASFQTESGCGYEGDSCKKRHNWSEAIAVSLMSPRQGETSWHAYAERLVLRKECTSDAARTSEVYVRWYQSLVRLKSLVPLSVRHRSSMGRPYARMRGGPGCAYQAIRTHIHMCCVVVGDLNRLKMQRPRMSFNRGTNASESIG</sequence>
<name>A0AAV2FVD0_9ROSI</name>
<reference evidence="1 2" key="1">
    <citation type="submission" date="2024-04" db="EMBL/GenBank/DDBJ databases">
        <authorList>
            <person name="Fracassetti M."/>
        </authorList>
    </citation>
    <scope>NUCLEOTIDE SEQUENCE [LARGE SCALE GENOMIC DNA]</scope>
</reference>
<dbReference type="Proteomes" id="UP001497516">
    <property type="component" value="Chromosome 7"/>
</dbReference>
<dbReference type="EMBL" id="OZ034820">
    <property type="protein sequence ID" value="CAL1401919.1"/>
    <property type="molecule type" value="Genomic_DNA"/>
</dbReference>
<protein>
    <recommendedName>
        <fullName evidence="3">C3H1-type domain-containing protein</fullName>
    </recommendedName>
</protein>
<evidence type="ECO:0008006" key="3">
    <source>
        <dbReference type="Google" id="ProtNLM"/>
    </source>
</evidence>
<dbReference type="AlphaFoldDB" id="A0AAV2FVD0"/>
<evidence type="ECO:0000313" key="2">
    <source>
        <dbReference type="Proteomes" id="UP001497516"/>
    </source>
</evidence>
<proteinExistence type="predicted"/>
<organism evidence="1 2">
    <name type="scientific">Linum trigynum</name>
    <dbReference type="NCBI Taxonomy" id="586398"/>
    <lineage>
        <taxon>Eukaryota</taxon>
        <taxon>Viridiplantae</taxon>
        <taxon>Streptophyta</taxon>
        <taxon>Embryophyta</taxon>
        <taxon>Tracheophyta</taxon>
        <taxon>Spermatophyta</taxon>
        <taxon>Magnoliopsida</taxon>
        <taxon>eudicotyledons</taxon>
        <taxon>Gunneridae</taxon>
        <taxon>Pentapetalae</taxon>
        <taxon>rosids</taxon>
        <taxon>fabids</taxon>
        <taxon>Malpighiales</taxon>
        <taxon>Linaceae</taxon>
        <taxon>Linum</taxon>
    </lineage>
</organism>
<accession>A0AAV2FVD0</accession>
<evidence type="ECO:0000313" key="1">
    <source>
        <dbReference type="EMBL" id="CAL1401919.1"/>
    </source>
</evidence>
<gene>
    <name evidence="1" type="ORF">LTRI10_LOCUS41955</name>
</gene>